<dbReference type="GO" id="GO:0000981">
    <property type="term" value="F:DNA-binding transcription factor activity, RNA polymerase II-specific"/>
    <property type="evidence" value="ECO:0007669"/>
    <property type="project" value="InterPro"/>
</dbReference>
<dbReference type="SMART" id="SM00066">
    <property type="entry name" value="GAL4"/>
    <property type="match status" value="1"/>
</dbReference>
<dbReference type="EMBL" id="KN846960">
    <property type="protein sequence ID" value="KIW65410.1"/>
    <property type="molecule type" value="Genomic_DNA"/>
</dbReference>
<keyword evidence="4" id="KW-0804">Transcription</keyword>
<dbReference type="AlphaFoldDB" id="A0A0D2FEY6"/>
<keyword evidence="5" id="KW-0539">Nucleus</keyword>
<dbReference type="HOGENOM" id="CLU_325740_0_0_1"/>
<name>A0A0D2FEY6_9EURO</name>
<reference evidence="8 9" key="1">
    <citation type="submission" date="2015-01" db="EMBL/GenBank/DDBJ databases">
        <title>The Genome Sequence of Capronia semiimmersa CBS27337.</title>
        <authorList>
            <consortium name="The Broad Institute Genomics Platform"/>
            <person name="Cuomo C."/>
            <person name="de Hoog S."/>
            <person name="Gorbushina A."/>
            <person name="Stielow B."/>
            <person name="Teixiera M."/>
            <person name="Abouelleil A."/>
            <person name="Chapman S.B."/>
            <person name="Priest M."/>
            <person name="Young S.K."/>
            <person name="Wortman J."/>
            <person name="Nusbaum C."/>
            <person name="Birren B."/>
        </authorList>
    </citation>
    <scope>NUCLEOTIDE SEQUENCE [LARGE SCALE GENOMIC DNA]</scope>
    <source>
        <strain evidence="8 9">CBS 27337</strain>
    </source>
</reference>
<dbReference type="PANTHER" id="PTHR46910">
    <property type="entry name" value="TRANSCRIPTION FACTOR PDR1"/>
    <property type="match status" value="1"/>
</dbReference>
<organism evidence="8 9">
    <name type="scientific">Phialophora macrospora</name>
    <dbReference type="NCBI Taxonomy" id="1851006"/>
    <lineage>
        <taxon>Eukaryota</taxon>
        <taxon>Fungi</taxon>
        <taxon>Dikarya</taxon>
        <taxon>Ascomycota</taxon>
        <taxon>Pezizomycotina</taxon>
        <taxon>Eurotiomycetes</taxon>
        <taxon>Chaetothyriomycetidae</taxon>
        <taxon>Chaetothyriales</taxon>
        <taxon>Herpotrichiellaceae</taxon>
        <taxon>Phialophora</taxon>
    </lineage>
</organism>
<dbReference type="InterPro" id="IPR036864">
    <property type="entry name" value="Zn2-C6_fun-type_DNA-bd_sf"/>
</dbReference>
<feature type="region of interest" description="Disordered" evidence="6">
    <location>
        <begin position="717"/>
        <end position="808"/>
    </location>
</feature>
<evidence type="ECO:0000259" key="7">
    <source>
        <dbReference type="PROSITE" id="PS50048"/>
    </source>
</evidence>
<dbReference type="SUPFAM" id="SSF57701">
    <property type="entry name" value="Zn2/Cys6 DNA-binding domain"/>
    <property type="match status" value="1"/>
</dbReference>
<protein>
    <recommendedName>
        <fullName evidence="7">Zn(2)-C6 fungal-type domain-containing protein</fullName>
    </recommendedName>
</protein>
<dbReference type="PROSITE" id="PS00463">
    <property type="entry name" value="ZN2_CY6_FUNGAL_1"/>
    <property type="match status" value="1"/>
</dbReference>
<feature type="region of interest" description="Disordered" evidence="6">
    <location>
        <begin position="118"/>
        <end position="144"/>
    </location>
</feature>
<feature type="compositionally biased region" description="Pro residues" evidence="6">
    <location>
        <begin position="743"/>
        <end position="757"/>
    </location>
</feature>
<dbReference type="PROSITE" id="PS50048">
    <property type="entry name" value="ZN2_CY6_FUNGAL_2"/>
    <property type="match status" value="1"/>
</dbReference>
<keyword evidence="1" id="KW-0479">Metal-binding</keyword>
<dbReference type="InterPro" id="IPR007219">
    <property type="entry name" value="XnlR_reg_dom"/>
</dbReference>
<dbReference type="STRING" id="5601.A0A0D2FEY6"/>
<feature type="compositionally biased region" description="Polar residues" evidence="6">
    <location>
        <begin position="764"/>
        <end position="773"/>
    </location>
</feature>
<keyword evidence="2" id="KW-0805">Transcription regulation</keyword>
<dbReference type="CDD" id="cd00067">
    <property type="entry name" value="GAL4"/>
    <property type="match status" value="1"/>
</dbReference>
<dbReference type="Proteomes" id="UP000054266">
    <property type="component" value="Unassembled WGS sequence"/>
</dbReference>
<dbReference type="GO" id="GO:0003677">
    <property type="term" value="F:DNA binding"/>
    <property type="evidence" value="ECO:0007669"/>
    <property type="project" value="UniProtKB-KW"/>
</dbReference>
<proteinExistence type="predicted"/>
<evidence type="ECO:0000256" key="6">
    <source>
        <dbReference type="SAM" id="MobiDB-lite"/>
    </source>
</evidence>
<dbReference type="CDD" id="cd12148">
    <property type="entry name" value="fungal_TF_MHR"/>
    <property type="match status" value="1"/>
</dbReference>
<feature type="compositionally biased region" description="Polar residues" evidence="6">
    <location>
        <begin position="161"/>
        <end position="175"/>
    </location>
</feature>
<dbReference type="GO" id="GO:0006351">
    <property type="term" value="P:DNA-templated transcription"/>
    <property type="evidence" value="ECO:0007669"/>
    <property type="project" value="InterPro"/>
</dbReference>
<evidence type="ECO:0000256" key="5">
    <source>
        <dbReference type="ARBA" id="ARBA00023242"/>
    </source>
</evidence>
<feature type="region of interest" description="Disordered" evidence="6">
    <location>
        <begin position="844"/>
        <end position="863"/>
    </location>
</feature>
<dbReference type="PANTHER" id="PTHR46910:SF1">
    <property type="entry name" value="MISCELLANEOUS ZN(II)2CYS6 TRANSCRIPTION FACTOR (EUROFUNG)-RELATED"/>
    <property type="match status" value="1"/>
</dbReference>
<dbReference type="InterPro" id="IPR050987">
    <property type="entry name" value="AtrR-like"/>
</dbReference>
<dbReference type="SMART" id="SM00906">
    <property type="entry name" value="Fungal_trans"/>
    <property type="match status" value="1"/>
</dbReference>
<dbReference type="GO" id="GO:0008270">
    <property type="term" value="F:zinc ion binding"/>
    <property type="evidence" value="ECO:0007669"/>
    <property type="project" value="InterPro"/>
</dbReference>
<feature type="compositionally biased region" description="Basic and acidic residues" evidence="6">
    <location>
        <begin position="730"/>
        <end position="741"/>
    </location>
</feature>
<keyword evidence="9" id="KW-1185">Reference proteome</keyword>
<dbReference type="Gene3D" id="4.10.240.10">
    <property type="entry name" value="Zn(2)-C6 fungal-type DNA-binding domain"/>
    <property type="match status" value="1"/>
</dbReference>
<accession>A0A0D2FEY6</accession>
<evidence type="ECO:0000256" key="2">
    <source>
        <dbReference type="ARBA" id="ARBA00023015"/>
    </source>
</evidence>
<gene>
    <name evidence="8" type="ORF">PV04_07673</name>
</gene>
<evidence type="ECO:0000256" key="1">
    <source>
        <dbReference type="ARBA" id="ARBA00022723"/>
    </source>
</evidence>
<feature type="domain" description="Zn(2)-C6 fungal-type" evidence="7">
    <location>
        <begin position="40"/>
        <end position="69"/>
    </location>
</feature>
<feature type="compositionally biased region" description="Polar residues" evidence="6">
    <location>
        <begin position="259"/>
        <end position="268"/>
    </location>
</feature>
<dbReference type="Pfam" id="PF00172">
    <property type="entry name" value="Zn_clus"/>
    <property type="match status" value="1"/>
</dbReference>
<dbReference type="Pfam" id="PF04082">
    <property type="entry name" value="Fungal_trans"/>
    <property type="match status" value="1"/>
</dbReference>
<sequence>MADAAWATIVGQPAINPTAPLERTVVVQNTPRERQRVRRACEACRKKKIKCDGEEPCCKCVSCGVTCEYVDHSMASKASDSGDPASLESRVASMERLFEDRVDSMERLLHQLLNRADGNSRRVEPEPTSVPIPRARGSMEMDRGVQGPSHVMIEERIPASPSATSGDQRSRNSQEPFAMRSIERPIEAQAPEAGSTAYACGTGVHYPCYADGFGELVPDVNGILRYVGLGSTTSVVDRCIGVRRHINNGLQKKGFGNGETFSGSQSTPSREHYSPIALTRPDASWPPRRLVGILFDIYDQHLYPVYPVVSASELEVVYDEVLEGNTPNPGQAAVLFAALAAAAPLVDHELDSFKRSDSKYSRENLGPHFFHLANHWSNFTPPVPEELEIHPQDNVVAFALLSIYLAEIGNLAEAWVMNGRAIRLGQDIGLHRSPDRLRFPAQESHRRRLAWWCLYILDRQLSTALGRPLAIDDTDCDVELPVDPTIQPDDDGYELFISLIHLHRILGTILRTINSVRNASDWLDPTKHEEIRTRVKNINLALQRWAKNQVSPQMKRANEGKLLVGRHICLSSYYSAMILLYRGFMPHPHRQSALGGSQALARCAKVAADCLRGSMDFLQNVTRGHYRILHGQNIFVCAILSLQCIRGLDDKPSIDGHLLDVNLALQSLAILESTWKGARKCQGIVNEYLEMTKLMQQGYYSTVVCNFPHLEFRGHASRTTSQVASKGRRREREPGARHAPKDSYPPPKRTKFNPPPMARRTSPQRRPTTNQSEFLDPFGNRASGSDTEIPEKPQSQGHRNPAGQSPAMVPGIESWPVAFDNEASFDDLFGDVIRFSTQELPFESADDPGFSGPYNPYQMSSDTQLWAVDV</sequence>
<feature type="region of interest" description="Disordered" evidence="6">
    <location>
        <begin position="157"/>
        <end position="176"/>
    </location>
</feature>
<evidence type="ECO:0000256" key="3">
    <source>
        <dbReference type="ARBA" id="ARBA00023125"/>
    </source>
</evidence>
<evidence type="ECO:0000313" key="9">
    <source>
        <dbReference type="Proteomes" id="UP000054266"/>
    </source>
</evidence>
<keyword evidence="3" id="KW-0238">DNA-binding</keyword>
<evidence type="ECO:0000313" key="8">
    <source>
        <dbReference type="EMBL" id="KIW65410.1"/>
    </source>
</evidence>
<evidence type="ECO:0000256" key="4">
    <source>
        <dbReference type="ARBA" id="ARBA00023163"/>
    </source>
</evidence>
<feature type="region of interest" description="Disordered" evidence="6">
    <location>
        <begin position="253"/>
        <end position="274"/>
    </location>
</feature>
<dbReference type="InterPro" id="IPR001138">
    <property type="entry name" value="Zn2Cys6_DnaBD"/>
</dbReference>